<evidence type="ECO:0000313" key="2">
    <source>
        <dbReference type="Proteomes" id="UP001234202"/>
    </source>
</evidence>
<organism evidence="1 2">
    <name type="scientific">Naganishia onofrii</name>
    <dbReference type="NCBI Taxonomy" id="1851511"/>
    <lineage>
        <taxon>Eukaryota</taxon>
        <taxon>Fungi</taxon>
        <taxon>Dikarya</taxon>
        <taxon>Basidiomycota</taxon>
        <taxon>Agaricomycotina</taxon>
        <taxon>Tremellomycetes</taxon>
        <taxon>Filobasidiales</taxon>
        <taxon>Filobasidiaceae</taxon>
        <taxon>Naganishia</taxon>
    </lineage>
</organism>
<gene>
    <name evidence="1" type="ORF">QFC24_001996</name>
</gene>
<protein>
    <submittedName>
        <fullName evidence="1">Uncharacterized protein</fullName>
    </submittedName>
</protein>
<reference evidence="1" key="1">
    <citation type="submission" date="2023-04" db="EMBL/GenBank/DDBJ databases">
        <title>Draft Genome sequencing of Naganishia species isolated from polar environments using Oxford Nanopore Technology.</title>
        <authorList>
            <person name="Leo P."/>
            <person name="Venkateswaran K."/>
        </authorList>
    </citation>
    <scope>NUCLEOTIDE SEQUENCE</scope>
    <source>
        <strain evidence="1">DBVPG 5303</strain>
    </source>
</reference>
<name>A0ACC2XQX2_9TREE</name>
<comment type="caution">
    <text evidence="1">The sequence shown here is derived from an EMBL/GenBank/DDBJ whole genome shotgun (WGS) entry which is preliminary data.</text>
</comment>
<sequence>MANTQTSDPGPSPGRDRDPMIPRTSTSPQQPAITEQRFEETMDAIIYDVSEPLVPPPSAPSSTTAVIQEEHLSPLHRMAEIALATSPNMQHARPGAYAGNGNASSSEKREVAEEFVLPSQQYYQSGAALLLPSSTTPATQQQESSHVTSVTEDQPEGDVDAEDPLNHRYKHFKLQPKNKSPPSFRVVQLKSGPVTSSVSGTTGANPGDEDVATHAVGSATQEARDGSTTSPVPIQHTYIDQHVPPPVSAPRDNNDHLAEVRNPPYTDPIPHAHLQPYPPPSQTEEGHRTSHPGPTGGSWSATTSPVISHSHPQSYSAYRGHAHGGMGNALQPPPHQQQNRLSIFDLVAAAEASERESAVFQQQQQQQQQVPTEVDANATFDDQHRIEMDGAGITDEPMEHEIEVNAEDLMDGDVPRSEKKQSTSNRKKSTVAGSKKKAGAAAITTNPTTTTAVTDAAGDTGIIGHIPLRENSRSISKLLWAENGAPAAETQDNGVSVNSDVKAEQVEVVSAPAKGKKRQSNGALKNVGGEGDTTVASSSSARSKGKKKTDRSPEEAVDDDEGAAVAETSQPKKKGRKNETSSKSQRKNTKNRSGSLDSTSVADKKANGLGKQKSVQIQDEPEYFEPVAAASGRKGRGRAVTPEPIEEEEEEEDNTLYCICKKSFTEDSSTMVECDVCQNWYHIACIGVAEEDIGLLDQYVCPVCEKGGYRASPRQCANEFADVDYGDCLWFLVDPSVTLKTCYKDKCQREGCKRPGRGALSKFCSDTCGVHYALGRLKTNKVKPSQVIQSLSTVIKPEGIAIPIPPSGHVDGLGDVATPDRNANGNGIDVVATQPSQPFQDRTARARLANAEETAETRRVYQARKQEIERSLEQLSKRDQFLKRAIEHADALPDLHQMDETEDAAADAAQIEAEVPEAEGKKSKRKKVGKKGKTNAATGKAADERPCGFDLRFIDDEALGEVAGANDDEATARGADGDVEMRNGDTPSLDHSTTVCLAPRKKCDRHAGWQKLRADDLDLARGNLVRRCSADSEVYPIADSAPLFPLLQMQQLEQVNKRLEACGESISTEPILVDGTA</sequence>
<evidence type="ECO:0000313" key="1">
    <source>
        <dbReference type="EMBL" id="KAJ9126268.1"/>
    </source>
</evidence>
<keyword evidence="2" id="KW-1185">Reference proteome</keyword>
<proteinExistence type="predicted"/>
<dbReference type="EMBL" id="JASBWV010000005">
    <property type="protein sequence ID" value="KAJ9126268.1"/>
    <property type="molecule type" value="Genomic_DNA"/>
</dbReference>
<accession>A0ACC2XQX2</accession>
<dbReference type="Proteomes" id="UP001234202">
    <property type="component" value="Unassembled WGS sequence"/>
</dbReference>